<organism evidence="1 2">
    <name type="scientific">Caligus rogercresseyi</name>
    <name type="common">Sea louse</name>
    <dbReference type="NCBI Taxonomy" id="217165"/>
    <lineage>
        <taxon>Eukaryota</taxon>
        <taxon>Metazoa</taxon>
        <taxon>Ecdysozoa</taxon>
        <taxon>Arthropoda</taxon>
        <taxon>Crustacea</taxon>
        <taxon>Multicrustacea</taxon>
        <taxon>Hexanauplia</taxon>
        <taxon>Copepoda</taxon>
        <taxon>Siphonostomatoida</taxon>
        <taxon>Caligidae</taxon>
        <taxon>Caligus</taxon>
    </lineage>
</organism>
<sequence length="58" mass="6467">MTLCTTTDDELFRQASKLVDIYRDDITEDDSVAVIPCLLETAHLTSQDSARARKDAAH</sequence>
<proteinExistence type="predicted"/>
<dbReference type="AlphaFoldDB" id="A0A7T8KAV5"/>
<name>A0A7T8KAV5_CALRO</name>
<evidence type="ECO:0000313" key="2">
    <source>
        <dbReference type="Proteomes" id="UP000595437"/>
    </source>
</evidence>
<gene>
    <name evidence="1" type="ORF">FKW44_004839</name>
</gene>
<keyword evidence="2" id="KW-1185">Reference proteome</keyword>
<reference evidence="2" key="1">
    <citation type="submission" date="2021-01" db="EMBL/GenBank/DDBJ databases">
        <title>Caligus Genome Assembly.</title>
        <authorList>
            <person name="Gallardo-Escarate C."/>
        </authorList>
    </citation>
    <scope>NUCLEOTIDE SEQUENCE [LARGE SCALE GENOMIC DNA]</scope>
</reference>
<dbReference type="OrthoDB" id="10063284at2759"/>
<dbReference type="EMBL" id="CP045892">
    <property type="protein sequence ID" value="QQP52629.1"/>
    <property type="molecule type" value="Genomic_DNA"/>
</dbReference>
<evidence type="ECO:0000313" key="1">
    <source>
        <dbReference type="EMBL" id="QQP52629.1"/>
    </source>
</evidence>
<protein>
    <submittedName>
        <fullName evidence="1">Uncharacterized protein</fullName>
    </submittedName>
</protein>
<dbReference type="Proteomes" id="UP000595437">
    <property type="component" value="Chromosome 3"/>
</dbReference>
<accession>A0A7T8KAV5</accession>